<dbReference type="EMBL" id="JACONZ010000004">
    <property type="protein sequence ID" value="MBC5582176.1"/>
    <property type="molecule type" value="Genomic_DNA"/>
</dbReference>
<dbReference type="PANTHER" id="PTHR12110">
    <property type="entry name" value="HYDROXYPYRUVATE ISOMERASE"/>
    <property type="match status" value="1"/>
</dbReference>
<dbReference type="RefSeq" id="WP_186888521.1">
    <property type="nucleotide sequence ID" value="NZ_JACONZ010000004.1"/>
</dbReference>
<organism evidence="2 3">
    <name type="scientific">Anaerofilum hominis</name>
    <dbReference type="NCBI Taxonomy" id="2763016"/>
    <lineage>
        <taxon>Bacteria</taxon>
        <taxon>Bacillati</taxon>
        <taxon>Bacillota</taxon>
        <taxon>Clostridia</taxon>
        <taxon>Eubacteriales</taxon>
        <taxon>Oscillospiraceae</taxon>
        <taxon>Anaerofilum</taxon>
    </lineage>
</organism>
<name>A0A923IB30_9FIRM</name>
<protein>
    <submittedName>
        <fullName evidence="2">Sugar phosphate isomerase/epimerase</fullName>
    </submittedName>
</protein>
<dbReference type="InterPro" id="IPR013022">
    <property type="entry name" value="Xyl_isomerase-like_TIM-brl"/>
</dbReference>
<dbReference type="InterPro" id="IPR036237">
    <property type="entry name" value="Xyl_isomerase-like_sf"/>
</dbReference>
<dbReference type="SUPFAM" id="SSF51658">
    <property type="entry name" value="Xylose isomerase-like"/>
    <property type="match status" value="1"/>
</dbReference>
<evidence type="ECO:0000313" key="3">
    <source>
        <dbReference type="Proteomes" id="UP000659630"/>
    </source>
</evidence>
<sequence length="265" mass="29924">MRVGVSSSCFYPACTEEAVQRLQEAGLGEIELFLNTFSELEPGYTAALQRQLAGQGTRVLSFHPFTSGMEPFFFATDYERRAADGRELYKRLFDCAARYGARIFTFHGDYKTTPYPFERYCENFAGLSALAREYGLLLCQENVVRCKCGSVDSVRRMRELLGQEAHFTLDLKQALRSGADIYEMLEAMGEGLAHIHISDHAPGRDCLAPGCGNFDFRAFFRRLRRISYEGDVVIELYRNNFRDAEELAGSAAFLTKLSAERAAEE</sequence>
<dbReference type="Pfam" id="PF01261">
    <property type="entry name" value="AP_endonuc_2"/>
    <property type="match status" value="1"/>
</dbReference>
<dbReference type="InterPro" id="IPR050312">
    <property type="entry name" value="IolE/XylAMocC-like"/>
</dbReference>
<dbReference type="Proteomes" id="UP000659630">
    <property type="component" value="Unassembled WGS sequence"/>
</dbReference>
<reference evidence="2" key="1">
    <citation type="submission" date="2020-08" db="EMBL/GenBank/DDBJ databases">
        <title>Genome public.</title>
        <authorList>
            <person name="Liu C."/>
            <person name="Sun Q."/>
        </authorList>
    </citation>
    <scope>NUCLEOTIDE SEQUENCE</scope>
    <source>
        <strain evidence="2">BX8</strain>
    </source>
</reference>
<dbReference type="AlphaFoldDB" id="A0A923IB30"/>
<keyword evidence="3" id="KW-1185">Reference proteome</keyword>
<dbReference type="GO" id="GO:0016853">
    <property type="term" value="F:isomerase activity"/>
    <property type="evidence" value="ECO:0007669"/>
    <property type="project" value="UniProtKB-KW"/>
</dbReference>
<gene>
    <name evidence="2" type="ORF">H8S23_11725</name>
</gene>
<evidence type="ECO:0000313" key="2">
    <source>
        <dbReference type="EMBL" id="MBC5582176.1"/>
    </source>
</evidence>
<feature type="domain" description="Xylose isomerase-like TIM barrel" evidence="1">
    <location>
        <begin position="20"/>
        <end position="256"/>
    </location>
</feature>
<proteinExistence type="predicted"/>
<dbReference type="Gene3D" id="3.20.20.150">
    <property type="entry name" value="Divalent-metal-dependent TIM barrel enzymes"/>
    <property type="match status" value="1"/>
</dbReference>
<accession>A0A923IB30</accession>
<evidence type="ECO:0000259" key="1">
    <source>
        <dbReference type="Pfam" id="PF01261"/>
    </source>
</evidence>
<comment type="caution">
    <text evidence="2">The sequence shown here is derived from an EMBL/GenBank/DDBJ whole genome shotgun (WGS) entry which is preliminary data.</text>
</comment>
<keyword evidence="2" id="KW-0413">Isomerase</keyword>